<sequence>MNSFAVKIDKLVKTFAGSEVIKGSAMTVKANTIYGFLGANGAGKTTVFKILSGLLVPTSGKVEIFGMDITENRELILKNIGTLIEVPVFYEHLSATENLKFHLAYMNVEGFGVSEVLEMVGLTQTGDQPVSKFSLGMRQRLAIARSFIHKPKLLILDEPVNGLDPLGIQEMRVLFKNLSKNYGMTILISSHILSELEHIVDSIGVIVNGVVVEEALLEEVKTKSPKGLEEYFFKIMSGGKVCV</sequence>
<dbReference type="PANTHER" id="PTHR43335">
    <property type="entry name" value="ABC TRANSPORTER, ATP-BINDING PROTEIN"/>
    <property type="match status" value="1"/>
</dbReference>
<comment type="similarity">
    <text evidence="1">Belongs to the ABC transporter superfamily.</text>
</comment>
<organism evidence="6 7">
    <name type="scientific">Bacillus cereus</name>
    <dbReference type="NCBI Taxonomy" id="1396"/>
    <lineage>
        <taxon>Bacteria</taxon>
        <taxon>Bacillati</taxon>
        <taxon>Bacillota</taxon>
        <taxon>Bacilli</taxon>
        <taxon>Bacillales</taxon>
        <taxon>Bacillaceae</taxon>
        <taxon>Bacillus</taxon>
        <taxon>Bacillus cereus group</taxon>
    </lineage>
</organism>
<keyword evidence="4 6" id="KW-0067">ATP-binding</keyword>
<dbReference type="InterPro" id="IPR017871">
    <property type="entry name" value="ABC_transporter-like_CS"/>
</dbReference>
<evidence type="ECO:0000256" key="4">
    <source>
        <dbReference type="ARBA" id="ARBA00022840"/>
    </source>
</evidence>
<comment type="caution">
    <text evidence="6">The sequence shown here is derived from an EMBL/GenBank/DDBJ whole genome shotgun (WGS) entry which is preliminary data.</text>
</comment>
<dbReference type="Proteomes" id="UP000076501">
    <property type="component" value="Unassembled WGS sequence"/>
</dbReference>
<dbReference type="AlphaFoldDB" id="A0A164CX24"/>
<evidence type="ECO:0000259" key="5">
    <source>
        <dbReference type="PROSITE" id="PS50893"/>
    </source>
</evidence>
<dbReference type="PANTHER" id="PTHR43335:SF8">
    <property type="entry name" value="ABC TRANSPORTER, ATP-BINDING PROTEIN"/>
    <property type="match status" value="1"/>
</dbReference>
<dbReference type="RefSeq" id="WP_063224244.1">
    <property type="nucleotide sequence ID" value="NZ_JBAWLH010000013.1"/>
</dbReference>
<dbReference type="PROSITE" id="PS00211">
    <property type="entry name" value="ABC_TRANSPORTER_1"/>
    <property type="match status" value="1"/>
</dbReference>
<dbReference type="PROSITE" id="PS50893">
    <property type="entry name" value="ABC_TRANSPORTER_2"/>
    <property type="match status" value="1"/>
</dbReference>
<reference evidence="6 7" key="1">
    <citation type="submission" date="2015-09" db="EMBL/GenBank/DDBJ databases">
        <title>Bacillus cereus food isolates.</title>
        <authorList>
            <person name="Boekhorst J."/>
        </authorList>
    </citation>
    <scope>NUCLEOTIDE SEQUENCE [LARGE SCALE GENOMIC DNA]</scope>
    <source>
        <strain evidence="6 7">B4082</strain>
    </source>
</reference>
<evidence type="ECO:0000313" key="7">
    <source>
        <dbReference type="Proteomes" id="UP000076501"/>
    </source>
</evidence>
<gene>
    <name evidence="6" type="ORF">B4082_4455</name>
</gene>
<dbReference type="PATRIC" id="fig|1396.539.peg.3917"/>
<dbReference type="InterPro" id="IPR003593">
    <property type="entry name" value="AAA+_ATPase"/>
</dbReference>
<dbReference type="InterPro" id="IPR003439">
    <property type="entry name" value="ABC_transporter-like_ATP-bd"/>
</dbReference>
<dbReference type="InterPro" id="IPR027417">
    <property type="entry name" value="P-loop_NTPase"/>
</dbReference>
<dbReference type="SUPFAM" id="SSF52540">
    <property type="entry name" value="P-loop containing nucleoside triphosphate hydrolases"/>
    <property type="match status" value="1"/>
</dbReference>
<keyword evidence="2" id="KW-0813">Transport</keyword>
<evidence type="ECO:0000313" key="6">
    <source>
        <dbReference type="EMBL" id="KZD29537.1"/>
    </source>
</evidence>
<dbReference type="GO" id="GO:0016887">
    <property type="term" value="F:ATP hydrolysis activity"/>
    <property type="evidence" value="ECO:0007669"/>
    <property type="project" value="InterPro"/>
</dbReference>
<evidence type="ECO:0000256" key="3">
    <source>
        <dbReference type="ARBA" id="ARBA00022741"/>
    </source>
</evidence>
<proteinExistence type="inferred from homology"/>
<dbReference type="Pfam" id="PF00005">
    <property type="entry name" value="ABC_tran"/>
    <property type="match status" value="1"/>
</dbReference>
<feature type="domain" description="ABC transporter" evidence="5">
    <location>
        <begin position="6"/>
        <end position="233"/>
    </location>
</feature>
<evidence type="ECO:0000256" key="2">
    <source>
        <dbReference type="ARBA" id="ARBA00022448"/>
    </source>
</evidence>
<evidence type="ECO:0000256" key="1">
    <source>
        <dbReference type="ARBA" id="ARBA00005417"/>
    </source>
</evidence>
<dbReference type="Gene3D" id="3.40.50.300">
    <property type="entry name" value="P-loop containing nucleotide triphosphate hydrolases"/>
    <property type="match status" value="1"/>
</dbReference>
<dbReference type="SMART" id="SM00382">
    <property type="entry name" value="AAA"/>
    <property type="match status" value="1"/>
</dbReference>
<protein>
    <submittedName>
        <fullName evidence="6">Bacitracin ABC transporter (ATP-binding protein)</fullName>
    </submittedName>
</protein>
<dbReference type="EMBL" id="LJKA01000065">
    <property type="protein sequence ID" value="KZD29537.1"/>
    <property type="molecule type" value="Genomic_DNA"/>
</dbReference>
<accession>A0A164CX24</accession>
<dbReference type="GO" id="GO:0005524">
    <property type="term" value="F:ATP binding"/>
    <property type="evidence" value="ECO:0007669"/>
    <property type="project" value="UniProtKB-KW"/>
</dbReference>
<keyword evidence="3" id="KW-0547">Nucleotide-binding</keyword>
<name>A0A164CX24_BACCE</name>